<dbReference type="PANTHER" id="PTHR11177">
    <property type="entry name" value="CHITINASE"/>
    <property type="match status" value="1"/>
</dbReference>
<dbReference type="RefSeq" id="WP_091221461.1">
    <property type="nucleotide sequence ID" value="NZ_FOCL01000019.1"/>
</dbReference>
<dbReference type="SUPFAM" id="SSF54556">
    <property type="entry name" value="Chitinase insertion domain"/>
    <property type="match status" value="1"/>
</dbReference>
<evidence type="ECO:0000256" key="6">
    <source>
        <dbReference type="RuleBase" id="RU000489"/>
    </source>
</evidence>
<dbReference type="PROSITE" id="PS51910">
    <property type="entry name" value="GH18_2"/>
    <property type="match status" value="1"/>
</dbReference>
<evidence type="ECO:0000256" key="2">
    <source>
        <dbReference type="ARBA" id="ARBA00012729"/>
    </source>
</evidence>
<proteinExistence type="inferred from homology"/>
<dbReference type="PANTHER" id="PTHR11177:SF317">
    <property type="entry name" value="CHITINASE 12-RELATED"/>
    <property type="match status" value="1"/>
</dbReference>
<dbReference type="InterPro" id="IPR050314">
    <property type="entry name" value="Glycosyl_Hydrlase_18"/>
</dbReference>
<sequence length="382" mass="43405">MTIVASLLRPGQYKTGLMALFCLVLSVNLAYAQKNRTRKHVVIAYVSGFRGLIDTNMVHPAKLTHINYAFVNVIGNRAFLTHPRTDTVNFRYLVGLKKKNTDLKVLISIGGWLWSKNFSDMALTDTSRKAFAASAVELVRKFKMDGIDIDWEYPNESGAGNVHRPEDKQNYTSLFLELRAQLNALEKETGKKLLLTAAVGAFRHFVQNTEMDKVGVCLDYINLMTYDYGADVAVHHTGLYASKYLKTENNSDNGTRVFIEAGVPRNKLVLGMAFYSRSTRVSDSTKTGLGSRNLERMRGGGYTFIKDSLLTNKAFKYYRDKSAKAPYLYNPTTRQFLSFDDEWSIRKKCRYVKKNGMAGVMFWEYVDDRKEYLLDAANSHLN</sequence>
<keyword evidence="4" id="KW-0624">Polysaccharide degradation</keyword>
<evidence type="ECO:0000256" key="3">
    <source>
        <dbReference type="ARBA" id="ARBA00022801"/>
    </source>
</evidence>
<dbReference type="GO" id="GO:0005975">
    <property type="term" value="P:carbohydrate metabolic process"/>
    <property type="evidence" value="ECO:0007669"/>
    <property type="project" value="InterPro"/>
</dbReference>
<dbReference type="GO" id="GO:0006032">
    <property type="term" value="P:chitin catabolic process"/>
    <property type="evidence" value="ECO:0007669"/>
    <property type="project" value="UniProtKB-KW"/>
</dbReference>
<evidence type="ECO:0000313" key="10">
    <source>
        <dbReference type="Proteomes" id="UP000198942"/>
    </source>
</evidence>
<dbReference type="Gene3D" id="3.20.20.80">
    <property type="entry name" value="Glycosidases"/>
    <property type="match status" value="1"/>
</dbReference>
<dbReference type="AlphaFoldDB" id="A0A1H8UGQ0"/>
<dbReference type="Proteomes" id="UP000198942">
    <property type="component" value="Unassembled WGS sequence"/>
</dbReference>
<protein>
    <recommendedName>
        <fullName evidence="2">chitinase</fullName>
        <ecNumber evidence="2">3.2.1.14</ecNumber>
    </recommendedName>
</protein>
<organism evidence="9 10">
    <name type="scientific">Mucilaginibacter gossypiicola</name>
    <dbReference type="NCBI Taxonomy" id="551995"/>
    <lineage>
        <taxon>Bacteria</taxon>
        <taxon>Pseudomonadati</taxon>
        <taxon>Bacteroidota</taxon>
        <taxon>Sphingobacteriia</taxon>
        <taxon>Sphingobacteriales</taxon>
        <taxon>Sphingobacteriaceae</taxon>
        <taxon>Mucilaginibacter</taxon>
    </lineage>
</organism>
<evidence type="ECO:0000256" key="5">
    <source>
        <dbReference type="ARBA" id="ARBA00023295"/>
    </source>
</evidence>
<dbReference type="InterPro" id="IPR001579">
    <property type="entry name" value="Glyco_hydro_18_chit_AS"/>
</dbReference>
<name>A0A1H8UGQ0_9SPHI</name>
<dbReference type="EC" id="3.2.1.14" evidence="2"/>
<dbReference type="EMBL" id="FOCL01000019">
    <property type="protein sequence ID" value="SEP02083.1"/>
    <property type="molecule type" value="Genomic_DNA"/>
</dbReference>
<dbReference type="STRING" id="551995.SAMN05192574_11930"/>
<dbReference type="SUPFAM" id="SSF51445">
    <property type="entry name" value="(Trans)glycosidases"/>
    <property type="match status" value="1"/>
</dbReference>
<accession>A0A1H8UGQ0</accession>
<dbReference type="InterPro" id="IPR029070">
    <property type="entry name" value="Chitinase_insertion_sf"/>
</dbReference>
<dbReference type="OrthoDB" id="9775889at2"/>
<evidence type="ECO:0000259" key="8">
    <source>
        <dbReference type="PROSITE" id="PS51910"/>
    </source>
</evidence>
<dbReference type="InterPro" id="IPR017853">
    <property type="entry name" value="GH"/>
</dbReference>
<evidence type="ECO:0000256" key="7">
    <source>
        <dbReference type="RuleBase" id="RU004453"/>
    </source>
</evidence>
<keyword evidence="10" id="KW-1185">Reference proteome</keyword>
<evidence type="ECO:0000313" key="9">
    <source>
        <dbReference type="EMBL" id="SEP02083.1"/>
    </source>
</evidence>
<comment type="similarity">
    <text evidence="7">Belongs to the glycosyl hydrolase 18 family.</text>
</comment>
<dbReference type="Pfam" id="PF00704">
    <property type="entry name" value="Glyco_hydro_18"/>
    <property type="match status" value="1"/>
</dbReference>
<evidence type="ECO:0000256" key="4">
    <source>
        <dbReference type="ARBA" id="ARBA00023024"/>
    </source>
</evidence>
<dbReference type="InterPro" id="IPR011583">
    <property type="entry name" value="Chitinase_II/V-like_cat"/>
</dbReference>
<keyword evidence="5 6" id="KW-0326">Glycosidase</keyword>
<keyword evidence="4" id="KW-0146">Chitin degradation</keyword>
<dbReference type="SMART" id="SM00636">
    <property type="entry name" value="Glyco_18"/>
    <property type="match status" value="1"/>
</dbReference>
<dbReference type="CDD" id="cd06548">
    <property type="entry name" value="GH18_chitinase"/>
    <property type="match status" value="1"/>
</dbReference>
<dbReference type="InterPro" id="IPR001223">
    <property type="entry name" value="Glyco_hydro18_cat"/>
</dbReference>
<comment type="catalytic activity">
    <reaction evidence="1">
        <text>Random endo-hydrolysis of N-acetyl-beta-D-glucosaminide (1-&gt;4)-beta-linkages in chitin and chitodextrins.</text>
        <dbReference type="EC" id="3.2.1.14"/>
    </reaction>
</comment>
<keyword evidence="3 6" id="KW-0378">Hydrolase</keyword>
<gene>
    <name evidence="9" type="ORF">SAMN05192574_11930</name>
</gene>
<reference evidence="10" key="1">
    <citation type="submission" date="2016-10" db="EMBL/GenBank/DDBJ databases">
        <authorList>
            <person name="Varghese N."/>
            <person name="Submissions S."/>
        </authorList>
    </citation>
    <scope>NUCLEOTIDE SEQUENCE [LARGE SCALE GENOMIC DNA]</scope>
    <source>
        <strain evidence="10">Gh-48</strain>
    </source>
</reference>
<feature type="domain" description="GH18" evidence="8">
    <location>
        <begin position="40"/>
        <end position="382"/>
    </location>
</feature>
<evidence type="ECO:0000256" key="1">
    <source>
        <dbReference type="ARBA" id="ARBA00000822"/>
    </source>
</evidence>
<keyword evidence="4" id="KW-0119">Carbohydrate metabolism</keyword>
<dbReference type="GO" id="GO:0008061">
    <property type="term" value="F:chitin binding"/>
    <property type="evidence" value="ECO:0007669"/>
    <property type="project" value="InterPro"/>
</dbReference>
<dbReference type="Gene3D" id="3.10.50.10">
    <property type="match status" value="1"/>
</dbReference>
<dbReference type="GO" id="GO:0008843">
    <property type="term" value="F:endochitinase activity"/>
    <property type="evidence" value="ECO:0007669"/>
    <property type="project" value="UniProtKB-EC"/>
</dbReference>
<dbReference type="PROSITE" id="PS01095">
    <property type="entry name" value="GH18_1"/>
    <property type="match status" value="1"/>
</dbReference>